<feature type="region of interest" description="Disordered" evidence="1">
    <location>
        <begin position="1"/>
        <end position="80"/>
    </location>
</feature>
<feature type="transmembrane region" description="Helical" evidence="2">
    <location>
        <begin position="92"/>
        <end position="120"/>
    </location>
</feature>
<feature type="region of interest" description="Disordered" evidence="1">
    <location>
        <begin position="282"/>
        <end position="536"/>
    </location>
</feature>
<organism evidence="4 5">
    <name type="scientific">Exophiala dermatitidis</name>
    <name type="common">Black yeast-like fungus</name>
    <name type="synonym">Wangiella dermatitidis</name>
    <dbReference type="NCBI Taxonomy" id="5970"/>
    <lineage>
        <taxon>Eukaryota</taxon>
        <taxon>Fungi</taxon>
        <taxon>Dikarya</taxon>
        <taxon>Ascomycota</taxon>
        <taxon>Pezizomycotina</taxon>
        <taxon>Eurotiomycetes</taxon>
        <taxon>Chaetothyriomycetidae</taxon>
        <taxon>Chaetothyriales</taxon>
        <taxon>Herpotrichiellaceae</taxon>
        <taxon>Exophiala</taxon>
    </lineage>
</organism>
<evidence type="ECO:0000256" key="2">
    <source>
        <dbReference type="SAM" id="Phobius"/>
    </source>
</evidence>
<reference evidence="4" key="1">
    <citation type="submission" date="2023-01" db="EMBL/GenBank/DDBJ databases">
        <title>Exophiala dermititidis isolated from Cystic Fibrosis Patient.</title>
        <authorList>
            <person name="Kurbessoian T."/>
            <person name="Crocker A."/>
            <person name="Murante D."/>
            <person name="Hogan D.A."/>
            <person name="Stajich J.E."/>
        </authorList>
    </citation>
    <scope>NUCLEOTIDE SEQUENCE</scope>
    <source>
        <strain evidence="4">Ex8</strain>
    </source>
</reference>
<dbReference type="PANTHER" id="PTHR38793">
    <property type="entry name" value="SLATT_FUNGAL DOMAIN-CONTAINING PROTEIN-RELATED"/>
    <property type="match status" value="1"/>
</dbReference>
<proteinExistence type="predicted"/>
<feature type="compositionally biased region" description="Low complexity" evidence="1">
    <location>
        <begin position="507"/>
        <end position="519"/>
    </location>
</feature>
<keyword evidence="2" id="KW-0812">Transmembrane</keyword>
<dbReference type="NCBIfam" id="NF033635">
    <property type="entry name" value="SLATT_fungal"/>
    <property type="match status" value="1"/>
</dbReference>
<gene>
    <name evidence="4" type="ORF">HRR80_008845</name>
</gene>
<evidence type="ECO:0000259" key="3">
    <source>
        <dbReference type="Pfam" id="PF18142"/>
    </source>
</evidence>
<feature type="compositionally biased region" description="Low complexity" evidence="1">
    <location>
        <begin position="487"/>
        <end position="497"/>
    </location>
</feature>
<keyword evidence="2" id="KW-1133">Transmembrane helix</keyword>
<protein>
    <recommendedName>
        <fullName evidence="3">SMODS and SLOG-associating 2TM effector domain-containing protein</fullName>
    </recommendedName>
</protein>
<feature type="compositionally biased region" description="Basic and acidic residues" evidence="1">
    <location>
        <begin position="319"/>
        <end position="332"/>
    </location>
</feature>
<dbReference type="PANTHER" id="PTHR38793:SF3">
    <property type="entry name" value="SMODS AND SLOG-ASSOCIATING 2TM EFFECTOR DOMAIN-CONTAINING PROTEIN"/>
    <property type="match status" value="1"/>
</dbReference>
<feature type="domain" description="SMODS and SLOG-associating 2TM effector" evidence="3">
    <location>
        <begin position="82"/>
        <end position="213"/>
    </location>
</feature>
<comment type="caution">
    <text evidence="4">The sequence shown here is derived from an EMBL/GenBank/DDBJ whole genome shotgun (WGS) entry which is preliminary data.</text>
</comment>
<name>A0AAN6ENS8_EXODE</name>
<keyword evidence="2" id="KW-0472">Membrane</keyword>
<dbReference type="Pfam" id="PF18142">
    <property type="entry name" value="SLATT_fungal"/>
    <property type="match status" value="1"/>
</dbReference>
<dbReference type="Proteomes" id="UP001161757">
    <property type="component" value="Unassembled WGS sequence"/>
</dbReference>
<feature type="compositionally biased region" description="Low complexity" evidence="1">
    <location>
        <begin position="450"/>
        <end position="466"/>
    </location>
</feature>
<dbReference type="EMBL" id="JAJGCB010000028">
    <property type="protein sequence ID" value="KAJ8987102.1"/>
    <property type="molecule type" value="Genomic_DNA"/>
</dbReference>
<evidence type="ECO:0000313" key="4">
    <source>
        <dbReference type="EMBL" id="KAJ8987102.1"/>
    </source>
</evidence>
<feature type="compositionally biased region" description="Polar residues" evidence="1">
    <location>
        <begin position="410"/>
        <end position="428"/>
    </location>
</feature>
<feature type="compositionally biased region" description="Basic and acidic residues" evidence="1">
    <location>
        <begin position="339"/>
        <end position="349"/>
    </location>
</feature>
<sequence length="536" mass="56320">MKPKSPMRSRSDERTPLLAGPSASPAHNDNDDFFSDPHKQFCMLVGVPSSAPDPSGGKGGTQYSSSSSSTSFKPPKKSLYGRATRQLRKQRLTYYFTASLSNTLLLSQVVLGAALTALGASESSHILITVFGAMNTIIAGLVAYLKSRGQPMRARMFRDDLERVVHEIENSEVMWLGITRHVHGYDDIDTDAHQVTVRSEVARLTRLYDRAVRTSTANDPDMYMAGAPGHLDPGSAGLRTRPAVPVGAQPGVGVVPGTASPLPVAPLPLPQQPVVAAPALSGDQPVVDAGQGLSVPAPAPDPDESPATAVKPPPPPPPPKEEPKKDAGVKNEDEIEPENGDKSEGDEGKGSNPGPGEELPSQDRGVAHDKRTEKGDESNSADQERGRSESQGRDVGAGADEDGTEEAQQDKTTQSGKSNASKESAGQRQDSRPDVNVVDTNSRQGKDALSPSDPRSSPSPSASSSSKTTHKHDDGSSEAPTGSKANTSPSSTPSSAPSLPPQPPSQQPQQQPFDPDASPATDPNVPRKKTTPANTQ</sequence>
<accession>A0AAN6ENS8</accession>
<feature type="transmembrane region" description="Helical" evidence="2">
    <location>
        <begin position="126"/>
        <end position="145"/>
    </location>
</feature>
<dbReference type="AlphaFoldDB" id="A0AAN6ENS8"/>
<feature type="compositionally biased region" description="Low complexity" evidence="1">
    <location>
        <begin position="61"/>
        <end position="73"/>
    </location>
</feature>
<dbReference type="InterPro" id="IPR041622">
    <property type="entry name" value="SLATT_fungi"/>
</dbReference>
<feature type="compositionally biased region" description="Basic and acidic residues" evidence="1">
    <location>
        <begin position="365"/>
        <end position="392"/>
    </location>
</feature>
<evidence type="ECO:0000256" key="1">
    <source>
        <dbReference type="SAM" id="MobiDB-lite"/>
    </source>
</evidence>
<evidence type="ECO:0000313" key="5">
    <source>
        <dbReference type="Proteomes" id="UP001161757"/>
    </source>
</evidence>